<dbReference type="Pfam" id="PF01467">
    <property type="entry name" value="CTP_transf_like"/>
    <property type="match status" value="1"/>
</dbReference>
<evidence type="ECO:0000313" key="13">
    <source>
        <dbReference type="EMBL" id="MCL1628510.1"/>
    </source>
</evidence>
<dbReference type="HAMAP" id="MF_00244">
    <property type="entry name" value="NaMN_adenylyltr"/>
    <property type="match status" value="1"/>
</dbReference>
<evidence type="ECO:0000256" key="1">
    <source>
        <dbReference type="ARBA" id="ARBA00002324"/>
    </source>
</evidence>
<dbReference type="EC" id="2.7.7.18" evidence="11"/>
<evidence type="ECO:0000256" key="7">
    <source>
        <dbReference type="ARBA" id="ARBA00022741"/>
    </source>
</evidence>
<dbReference type="Gene3D" id="3.40.50.620">
    <property type="entry name" value="HUPs"/>
    <property type="match status" value="1"/>
</dbReference>
<dbReference type="SUPFAM" id="SSF52374">
    <property type="entry name" value="Nucleotidylyl transferase"/>
    <property type="match status" value="1"/>
</dbReference>
<evidence type="ECO:0000256" key="5">
    <source>
        <dbReference type="ARBA" id="ARBA00022679"/>
    </source>
</evidence>
<comment type="catalytic activity">
    <reaction evidence="10 11">
        <text>nicotinate beta-D-ribonucleotide + ATP + H(+) = deamido-NAD(+) + diphosphate</text>
        <dbReference type="Rhea" id="RHEA:22860"/>
        <dbReference type="ChEBI" id="CHEBI:15378"/>
        <dbReference type="ChEBI" id="CHEBI:30616"/>
        <dbReference type="ChEBI" id="CHEBI:33019"/>
        <dbReference type="ChEBI" id="CHEBI:57502"/>
        <dbReference type="ChEBI" id="CHEBI:58437"/>
        <dbReference type="EC" id="2.7.7.18"/>
    </reaction>
</comment>
<dbReference type="InterPro" id="IPR014729">
    <property type="entry name" value="Rossmann-like_a/b/a_fold"/>
</dbReference>
<keyword evidence="14" id="KW-1185">Reference proteome</keyword>
<evidence type="ECO:0000256" key="8">
    <source>
        <dbReference type="ARBA" id="ARBA00022840"/>
    </source>
</evidence>
<feature type="domain" description="Cytidyltransferase-like" evidence="12">
    <location>
        <begin position="27"/>
        <end position="205"/>
    </location>
</feature>
<dbReference type="NCBIfam" id="NF000843">
    <property type="entry name" value="PRK00071.2-2"/>
    <property type="match status" value="1"/>
</dbReference>
<evidence type="ECO:0000256" key="10">
    <source>
        <dbReference type="ARBA" id="ARBA00048721"/>
    </source>
</evidence>
<keyword evidence="4 11" id="KW-0662">Pyridine nucleotide biosynthesis</keyword>
<comment type="function">
    <text evidence="1 11">Catalyzes the reversible adenylation of nicotinate mononucleotide (NaMN) to nicotinic acid adenine dinucleotide (NaAD).</text>
</comment>
<dbReference type="InterPro" id="IPR004821">
    <property type="entry name" value="Cyt_trans-like"/>
</dbReference>
<evidence type="ECO:0000256" key="2">
    <source>
        <dbReference type="ARBA" id="ARBA00005019"/>
    </source>
</evidence>
<evidence type="ECO:0000259" key="12">
    <source>
        <dbReference type="Pfam" id="PF01467"/>
    </source>
</evidence>
<name>A0ABT0M277_9RHOB</name>
<dbReference type="EMBL" id="JALZWP010000005">
    <property type="protein sequence ID" value="MCL1628510.1"/>
    <property type="molecule type" value="Genomic_DNA"/>
</dbReference>
<comment type="caution">
    <text evidence="13">The sequence shown here is derived from an EMBL/GenBank/DDBJ whole genome shotgun (WGS) entry which is preliminary data.</text>
</comment>
<evidence type="ECO:0000256" key="4">
    <source>
        <dbReference type="ARBA" id="ARBA00022642"/>
    </source>
</evidence>
<gene>
    <name evidence="11" type="primary">nadD</name>
    <name evidence="13" type="ORF">M3N55_07175</name>
</gene>
<reference evidence="13 14" key="1">
    <citation type="submission" date="2022-05" db="EMBL/GenBank/DDBJ databases">
        <title>Seasonal and diel survey of microbial diversity of the Tyrrhenian coast.</title>
        <authorList>
            <person name="Gattoni G."/>
            <person name="Corral P."/>
        </authorList>
    </citation>
    <scope>NUCLEOTIDE SEQUENCE [LARGE SCALE GENOMIC DNA]</scope>
    <source>
        <strain evidence="13 14">V10</strain>
    </source>
</reference>
<keyword evidence="5 11" id="KW-0808">Transferase</keyword>
<keyword evidence="8 11" id="KW-0067">ATP-binding</keyword>
<keyword evidence="9 11" id="KW-0520">NAD</keyword>
<accession>A0ABT0M277</accession>
<evidence type="ECO:0000256" key="9">
    <source>
        <dbReference type="ARBA" id="ARBA00023027"/>
    </source>
</evidence>
<dbReference type="PANTHER" id="PTHR39321:SF3">
    <property type="entry name" value="PHOSPHOPANTETHEINE ADENYLYLTRANSFERASE"/>
    <property type="match status" value="1"/>
</dbReference>
<dbReference type="PANTHER" id="PTHR39321">
    <property type="entry name" value="NICOTINATE-NUCLEOTIDE ADENYLYLTRANSFERASE-RELATED"/>
    <property type="match status" value="1"/>
</dbReference>
<organism evidence="13 14">
    <name type="scientific">Roseinatronobacter domitianus</name>
    <dbReference type="NCBI Taxonomy" id="2940293"/>
    <lineage>
        <taxon>Bacteria</taxon>
        <taxon>Pseudomonadati</taxon>
        <taxon>Pseudomonadota</taxon>
        <taxon>Alphaproteobacteria</taxon>
        <taxon>Rhodobacterales</taxon>
        <taxon>Paracoccaceae</taxon>
        <taxon>Roseinatronobacter</taxon>
    </lineage>
</organism>
<dbReference type="RefSeq" id="WP_249057840.1">
    <property type="nucleotide sequence ID" value="NZ_JALZWP010000005.1"/>
</dbReference>
<evidence type="ECO:0000256" key="3">
    <source>
        <dbReference type="ARBA" id="ARBA00009014"/>
    </source>
</evidence>
<dbReference type="NCBIfam" id="NF000845">
    <property type="entry name" value="PRK00071.2-4"/>
    <property type="match status" value="1"/>
</dbReference>
<proteinExistence type="inferred from homology"/>
<comment type="similarity">
    <text evidence="3 11">Belongs to the NadD family.</text>
</comment>
<dbReference type="GO" id="GO:0004515">
    <property type="term" value="F:nicotinate-nucleotide adenylyltransferase activity"/>
    <property type="evidence" value="ECO:0007669"/>
    <property type="project" value="UniProtKB-EC"/>
</dbReference>
<comment type="pathway">
    <text evidence="2 11">Cofactor biosynthesis; NAD(+) biosynthesis; deamido-NAD(+) from nicotinate D-ribonucleotide: step 1/1.</text>
</comment>
<keyword evidence="7 11" id="KW-0547">Nucleotide-binding</keyword>
<dbReference type="InterPro" id="IPR005248">
    <property type="entry name" value="NadD/NMNAT"/>
</dbReference>
<dbReference type="Proteomes" id="UP001202550">
    <property type="component" value="Unassembled WGS sequence"/>
</dbReference>
<sequence length="212" mass="23024">MTKGFTLVPVLPRYLLPHAPDGASVGVFGGSFDPAHHGHVHVTRHALRALGLDQLWWLVTPGNPLKANAPASLSARIARAESLVDDPRVTITGVEEQLGTRKTYDTLAALQSHLPRLRFVWIMGADNLAAFHHWENWRSIAARVPIAVIARPGAQQAALGSVAARTLRGHRVPQSNAAGLAMMAPPAWCFVTIPMRAISSSDLRAEGRWPQR</sequence>
<dbReference type="CDD" id="cd02165">
    <property type="entry name" value="NMNAT"/>
    <property type="match status" value="1"/>
</dbReference>
<evidence type="ECO:0000256" key="11">
    <source>
        <dbReference type="HAMAP-Rule" id="MF_00244"/>
    </source>
</evidence>
<protein>
    <recommendedName>
        <fullName evidence="11">Probable nicotinate-nucleotide adenylyltransferase</fullName>
        <ecNumber evidence="11">2.7.7.18</ecNumber>
    </recommendedName>
    <alternativeName>
        <fullName evidence="11">Deamido-NAD(+) diphosphorylase</fullName>
    </alternativeName>
    <alternativeName>
        <fullName evidence="11">Deamido-NAD(+) pyrophosphorylase</fullName>
    </alternativeName>
    <alternativeName>
        <fullName evidence="11">Nicotinate mononucleotide adenylyltransferase</fullName>
        <shortName evidence="11">NaMN adenylyltransferase</shortName>
    </alternativeName>
</protein>
<evidence type="ECO:0000313" key="14">
    <source>
        <dbReference type="Proteomes" id="UP001202550"/>
    </source>
</evidence>
<evidence type="ECO:0000256" key="6">
    <source>
        <dbReference type="ARBA" id="ARBA00022695"/>
    </source>
</evidence>
<keyword evidence="6 11" id="KW-0548">Nucleotidyltransferase</keyword>